<evidence type="ECO:0000259" key="3">
    <source>
        <dbReference type="PROSITE" id="PS50011"/>
    </source>
</evidence>
<comment type="similarity">
    <text evidence="1">Belongs to the protein kinase superfamily. ADCK protein kinase family.</text>
</comment>
<dbReference type="PANTHER" id="PTHR10566:SF121">
    <property type="entry name" value="PROTEIN KINASE DOMAIN-CONTAINING PROTEIN"/>
    <property type="match status" value="1"/>
</dbReference>
<dbReference type="InterPro" id="IPR000719">
    <property type="entry name" value="Prot_kinase_dom"/>
</dbReference>
<sequence length="864" mass="93179">MRSLLVRVLSLSLSSMGLLTPCSKGPPRIGGGKRSASKQGIVMSSTRAPAERLAAAGAVSAASVAAAAVNQAVEMSTLSGFDASRSYVAISGDGGIDEETGLPLSYDKGAIEKYWREQGSALQQRWSEFLRLSVPFLLRVATMLVQGGVEELSANDASLAREARIICEKLGPTFIKLAQTLSVRPDVLPPAALEELALLQDSVEAFDTDVAIAQIKKELEVANLTEVFAHISEEPVAAASLAQVYKAQLTTGEWVAVKVQRPRILEVVSKDLYVLRRAVEIYQRLMDRFAPQQKTNYVALLNEWAVGFYSELDFMGEVLNQKELRKALVDPDSPTRCERVCVPRPYDSLCTARLAVTEWVDGVKLSACPTDQIRDLTPVAQEAFLVQLLDLGVFHADPHPGNLLRLHDGRLALLDFGLVARVNVDDQDVMVSALIHLANRDYPSLVDDFVKLGILPKDTNRPVVVPLMDKALSPYVAGGGFDAFQQRVRANYGMGNGAASNVGGFQAMTRDALSVLNDVPFSIPPYFALLGRAIVTLEGIALTGDPEYALIQEAYPFVSRKLLSGDRPALRSALRDALYEGRGTKLNPRRLVGLVASAVATTTKAADGSTSAFFDAEALADAVDSKTAVATVARYVLSDRGAALRQVVEAEAVSALDVLSRQASRRAFERSLDAPRSLVRSVPLFGSLVPASVVPDPATTPVPLVVPSTPPRVAFGSPKQILDLAVPPLDKDDELYALDLLQLARSVLGDDFSRLLDAFIVGNASPFATSPILAVSSLLDLAAAVTLLADRNPLVQPFLDLLDAAPSRRRIRPADDALVMSDLLDGLDDRERAQLRDLGARVLERLAQKTTDRLQPFIDGRPLV</sequence>
<feature type="signal peptide" evidence="2">
    <location>
        <begin position="1"/>
        <end position="19"/>
    </location>
</feature>
<dbReference type="EMBL" id="JAQMWT010000138">
    <property type="protein sequence ID" value="KAJ8609545.1"/>
    <property type="molecule type" value="Genomic_DNA"/>
</dbReference>
<dbReference type="Pfam" id="PF03109">
    <property type="entry name" value="ABC1"/>
    <property type="match status" value="1"/>
</dbReference>
<reference evidence="4" key="1">
    <citation type="submission" date="2023-01" db="EMBL/GenBank/DDBJ databases">
        <title>Metagenome sequencing of chrysophaentin producing Chrysophaeum taylorii.</title>
        <authorList>
            <person name="Davison J."/>
            <person name="Bewley C."/>
        </authorList>
    </citation>
    <scope>NUCLEOTIDE SEQUENCE</scope>
    <source>
        <strain evidence="4">NIES-1699</strain>
    </source>
</reference>
<dbReference type="Proteomes" id="UP001230188">
    <property type="component" value="Unassembled WGS sequence"/>
</dbReference>
<dbReference type="AlphaFoldDB" id="A0AAD7UJQ8"/>
<accession>A0AAD7UJQ8</accession>
<protein>
    <recommendedName>
        <fullName evidence="3">Protein kinase domain-containing protein</fullName>
    </recommendedName>
</protein>
<dbReference type="PROSITE" id="PS50011">
    <property type="entry name" value="PROTEIN_KINASE_DOM"/>
    <property type="match status" value="1"/>
</dbReference>
<dbReference type="InterPro" id="IPR050154">
    <property type="entry name" value="UbiB_kinase"/>
</dbReference>
<evidence type="ECO:0000313" key="4">
    <source>
        <dbReference type="EMBL" id="KAJ8609545.1"/>
    </source>
</evidence>
<dbReference type="InterPro" id="IPR004147">
    <property type="entry name" value="ABC1_dom"/>
</dbReference>
<keyword evidence="2" id="KW-0732">Signal</keyword>
<name>A0AAD7UJQ8_9STRA</name>
<dbReference type="CDD" id="cd05121">
    <property type="entry name" value="ABC1_ADCK3-like"/>
    <property type="match status" value="1"/>
</dbReference>
<gene>
    <name evidence="4" type="ORF">CTAYLR_006042</name>
</gene>
<dbReference type="SUPFAM" id="SSF56112">
    <property type="entry name" value="Protein kinase-like (PK-like)"/>
    <property type="match status" value="1"/>
</dbReference>
<evidence type="ECO:0000313" key="5">
    <source>
        <dbReference type="Proteomes" id="UP001230188"/>
    </source>
</evidence>
<feature type="domain" description="Protein kinase" evidence="3">
    <location>
        <begin position="230"/>
        <end position="590"/>
    </location>
</feature>
<organism evidence="4 5">
    <name type="scientific">Chrysophaeum taylorii</name>
    <dbReference type="NCBI Taxonomy" id="2483200"/>
    <lineage>
        <taxon>Eukaryota</taxon>
        <taxon>Sar</taxon>
        <taxon>Stramenopiles</taxon>
        <taxon>Ochrophyta</taxon>
        <taxon>Pelagophyceae</taxon>
        <taxon>Pelagomonadales</taxon>
        <taxon>Pelagomonadaceae</taxon>
        <taxon>Chrysophaeum</taxon>
    </lineage>
</organism>
<dbReference type="PANTHER" id="PTHR10566">
    <property type="entry name" value="CHAPERONE-ACTIVITY OF BC1 COMPLEX CABC1 -RELATED"/>
    <property type="match status" value="1"/>
</dbReference>
<evidence type="ECO:0000256" key="2">
    <source>
        <dbReference type="SAM" id="SignalP"/>
    </source>
</evidence>
<dbReference type="InterPro" id="IPR011009">
    <property type="entry name" value="Kinase-like_dom_sf"/>
</dbReference>
<dbReference type="GO" id="GO:0004672">
    <property type="term" value="F:protein kinase activity"/>
    <property type="evidence" value="ECO:0007669"/>
    <property type="project" value="InterPro"/>
</dbReference>
<keyword evidence="5" id="KW-1185">Reference proteome</keyword>
<comment type="caution">
    <text evidence="4">The sequence shown here is derived from an EMBL/GenBank/DDBJ whole genome shotgun (WGS) entry which is preliminary data.</text>
</comment>
<proteinExistence type="inferred from homology"/>
<dbReference type="GO" id="GO:0005524">
    <property type="term" value="F:ATP binding"/>
    <property type="evidence" value="ECO:0007669"/>
    <property type="project" value="InterPro"/>
</dbReference>
<feature type="chain" id="PRO_5042073057" description="Protein kinase domain-containing protein" evidence="2">
    <location>
        <begin position="20"/>
        <end position="864"/>
    </location>
</feature>
<evidence type="ECO:0000256" key="1">
    <source>
        <dbReference type="ARBA" id="ARBA00009670"/>
    </source>
</evidence>